<protein>
    <submittedName>
        <fullName evidence="4">PaaI family thioesterase</fullName>
        <ecNumber evidence="4">3.1.2.-</ecNumber>
    </submittedName>
</protein>
<name>A0AAU7JK70_9HYPH</name>
<dbReference type="EMBL" id="CP157484">
    <property type="protein sequence ID" value="XBO40550.1"/>
    <property type="molecule type" value="Genomic_DNA"/>
</dbReference>
<dbReference type="SUPFAM" id="SSF54637">
    <property type="entry name" value="Thioesterase/thiol ester dehydrase-isomerase"/>
    <property type="match status" value="1"/>
</dbReference>
<dbReference type="AlphaFoldDB" id="A0AAU7JK70"/>
<dbReference type="NCBIfam" id="TIGR00369">
    <property type="entry name" value="unchar_dom_1"/>
    <property type="match status" value="1"/>
</dbReference>
<dbReference type="Pfam" id="PF03061">
    <property type="entry name" value="4HBT"/>
    <property type="match status" value="1"/>
</dbReference>
<accession>A0AAU7JK70</accession>
<dbReference type="InterPro" id="IPR029069">
    <property type="entry name" value="HotDog_dom_sf"/>
</dbReference>
<dbReference type="InterPro" id="IPR003736">
    <property type="entry name" value="PAAI_dom"/>
</dbReference>
<sequence>MSSPTLGQPAPTSPRYGVLPLREVASVSGLDFLRGMIAGRYPAPPIAEISGMRLGRADEGEVEFEGQPSPAFLNPLGTIHGGWTSIMLDTVMACAVHSMLRAGQGYTTAEFKVHFVRPVLPDAGLVRAVGSVIHAGGRLATSEGKLYDARGRLLAHGTETCFVFDVPAAAAA</sequence>
<evidence type="ECO:0000313" key="4">
    <source>
        <dbReference type="EMBL" id="XBO40550.1"/>
    </source>
</evidence>
<dbReference type="PANTHER" id="PTHR21660">
    <property type="entry name" value="THIOESTERASE SUPERFAMILY MEMBER-RELATED"/>
    <property type="match status" value="1"/>
</dbReference>
<dbReference type="Gene3D" id="3.10.129.10">
    <property type="entry name" value="Hotdog Thioesterase"/>
    <property type="match status" value="1"/>
</dbReference>
<evidence type="ECO:0000259" key="3">
    <source>
        <dbReference type="Pfam" id="PF03061"/>
    </source>
</evidence>
<evidence type="ECO:0000256" key="2">
    <source>
        <dbReference type="ARBA" id="ARBA00022801"/>
    </source>
</evidence>
<feature type="domain" description="Thioesterase" evidence="3">
    <location>
        <begin position="77"/>
        <end position="154"/>
    </location>
</feature>
<dbReference type="RefSeq" id="WP_406857409.1">
    <property type="nucleotide sequence ID" value="NZ_CP157484.1"/>
</dbReference>
<evidence type="ECO:0000256" key="1">
    <source>
        <dbReference type="ARBA" id="ARBA00008324"/>
    </source>
</evidence>
<comment type="similarity">
    <text evidence="1">Belongs to the thioesterase PaaI family.</text>
</comment>
<proteinExistence type="inferred from homology"/>
<keyword evidence="2 4" id="KW-0378">Hydrolase</keyword>
<dbReference type="InterPro" id="IPR039298">
    <property type="entry name" value="ACOT13"/>
</dbReference>
<organism evidence="4">
    <name type="scientific">Alsobacter sp. KACC 23698</name>
    <dbReference type="NCBI Taxonomy" id="3149229"/>
    <lineage>
        <taxon>Bacteria</taxon>
        <taxon>Pseudomonadati</taxon>
        <taxon>Pseudomonadota</taxon>
        <taxon>Alphaproteobacteria</taxon>
        <taxon>Hyphomicrobiales</taxon>
        <taxon>Alsobacteraceae</taxon>
        <taxon>Alsobacter</taxon>
    </lineage>
</organism>
<reference evidence="4" key="1">
    <citation type="submission" date="2024-05" db="EMBL/GenBank/DDBJ databases">
        <authorList>
            <person name="Kim S."/>
            <person name="Heo J."/>
            <person name="Choi H."/>
            <person name="Choi Y."/>
            <person name="Kwon S.-W."/>
            <person name="Kim Y."/>
        </authorList>
    </citation>
    <scope>NUCLEOTIDE SEQUENCE</scope>
    <source>
        <strain evidence="4">KACC 23698</strain>
    </source>
</reference>
<dbReference type="EC" id="3.1.2.-" evidence="4"/>
<gene>
    <name evidence="4" type="ORF">ABEG18_07240</name>
</gene>
<dbReference type="InterPro" id="IPR006683">
    <property type="entry name" value="Thioestr_dom"/>
</dbReference>
<dbReference type="CDD" id="cd03443">
    <property type="entry name" value="PaaI_thioesterase"/>
    <property type="match status" value="1"/>
</dbReference>
<dbReference type="GO" id="GO:0047617">
    <property type="term" value="F:fatty acyl-CoA hydrolase activity"/>
    <property type="evidence" value="ECO:0007669"/>
    <property type="project" value="InterPro"/>
</dbReference>
<dbReference type="PANTHER" id="PTHR21660:SF1">
    <property type="entry name" value="ACYL-COENZYME A THIOESTERASE 13"/>
    <property type="match status" value="1"/>
</dbReference>